<dbReference type="WBParaSite" id="RSKR_0000354000.1">
    <property type="protein sequence ID" value="RSKR_0000354000.1"/>
    <property type="gene ID" value="RSKR_0000354000"/>
</dbReference>
<evidence type="ECO:0000313" key="1">
    <source>
        <dbReference type="Proteomes" id="UP000095286"/>
    </source>
</evidence>
<accession>A0AC35TRW1</accession>
<proteinExistence type="predicted"/>
<reference evidence="2" key="1">
    <citation type="submission" date="2016-11" db="UniProtKB">
        <authorList>
            <consortium name="WormBaseParasite"/>
        </authorList>
    </citation>
    <scope>IDENTIFICATION</scope>
    <source>
        <strain evidence="2">KR3021</strain>
    </source>
</reference>
<name>A0AC35TRW1_9BILA</name>
<evidence type="ECO:0000313" key="2">
    <source>
        <dbReference type="WBParaSite" id="RSKR_0000354000.1"/>
    </source>
</evidence>
<protein>
    <submittedName>
        <fullName evidence="2">Uncharacterized protein</fullName>
    </submittedName>
</protein>
<sequence>MLCFTLIALFLINVVSTQQLPQPPQHFWASGEVLSVQWKRNCLSSDRCTNPKFQFVLQLVEETEVQNFEFPLAGVVGKKTTFTNYFPQGSPNSLKISMKVVGTDPLYNIPLECDKTGSVKAFEFAPVNHVTTQETPSLLEFEAKCFTAVIQMQKYETICPWCKVDPQTNIGLNKHSDPLYLALGQVNINENQFIIILGCLQSIISLASLALLVLYIKQKKLVLKKSPTTTISTLPYYQARQTPLKVKIGLPSEHEYYETIDEGSGNVKLFTTMAYSSGYNSTKNSSTSFEVAGKEEMGSNYI</sequence>
<dbReference type="Proteomes" id="UP000095286">
    <property type="component" value="Unplaced"/>
</dbReference>
<organism evidence="1 2">
    <name type="scientific">Rhabditophanes sp. KR3021</name>
    <dbReference type="NCBI Taxonomy" id="114890"/>
    <lineage>
        <taxon>Eukaryota</taxon>
        <taxon>Metazoa</taxon>
        <taxon>Ecdysozoa</taxon>
        <taxon>Nematoda</taxon>
        <taxon>Chromadorea</taxon>
        <taxon>Rhabditida</taxon>
        <taxon>Tylenchina</taxon>
        <taxon>Panagrolaimomorpha</taxon>
        <taxon>Strongyloidoidea</taxon>
        <taxon>Alloionematidae</taxon>
        <taxon>Rhabditophanes</taxon>
    </lineage>
</organism>